<evidence type="ECO:0000256" key="6">
    <source>
        <dbReference type="ARBA" id="ARBA00023157"/>
    </source>
</evidence>
<dbReference type="OrthoDB" id="5985282at2759"/>
<proteinExistence type="inferred from homology"/>
<sequence>MDSNCQSSSQQTLWKDVEVAKEKKSRYRSYQLGALVVTLLVLSLTLCVFSLKHFWTPGSGKVYGLQYRVLLDGVEVDSLMEIDPANRLEIFRTGNGTDEVLEVHDFKNGIAAVLFARHQRCYIRAQTKEFPEITAVQREDMDVEGTEIADTQFEDSQVWVPAEEPIENRAVLLSSRISEMCEHLPVHWIHPSSLNDAKLHDTVDAEVEKESEAGVKGRRQARDVTDYLDVNDYRENGIELDDRLDETGVCCQHCRRGYRFCQRYYQPLGGYMPHPYYYHGGVVICRIVMPCNWWIARMLGRV</sequence>
<dbReference type="GO" id="GO:0001937">
    <property type="term" value="P:negative regulation of endothelial cell proliferation"/>
    <property type="evidence" value="ECO:0000318"/>
    <property type="project" value="GO_Central"/>
</dbReference>
<dbReference type="GO" id="GO:0016020">
    <property type="term" value="C:membrane"/>
    <property type="evidence" value="ECO:0007669"/>
    <property type="project" value="UniProtKB-SubCell"/>
</dbReference>
<dbReference type="KEGG" id="loc:102682844"/>
<dbReference type="PANTHER" id="PTHR14064">
    <property type="entry name" value="CHONDROMODULIN-RELATED"/>
    <property type="match status" value="1"/>
</dbReference>
<evidence type="ECO:0000313" key="10">
    <source>
        <dbReference type="Ensembl" id="ENSLOCP00000018886.1"/>
    </source>
</evidence>
<dbReference type="RefSeq" id="XP_015207016.1">
    <property type="nucleotide sequence ID" value="XM_015351530.2"/>
</dbReference>
<reference evidence="10" key="3">
    <citation type="submission" date="2025-09" db="UniProtKB">
        <authorList>
            <consortium name="Ensembl"/>
        </authorList>
    </citation>
    <scope>IDENTIFICATION</scope>
</reference>
<evidence type="ECO:0000256" key="8">
    <source>
        <dbReference type="SAM" id="Phobius"/>
    </source>
</evidence>
<name>W5NE27_LEPOC</name>
<dbReference type="GeneTree" id="ENSGT00480000042679"/>
<dbReference type="Gene3D" id="3.30.390.150">
    <property type="match status" value="1"/>
</dbReference>
<feature type="domain" description="BRICHOS" evidence="9">
    <location>
        <begin position="94"/>
        <end position="189"/>
    </location>
</feature>
<dbReference type="CTD" id="64102"/>
<accession>W5NE27</accession>
<dbReference type="Pfam" id="PF04089">
    <property type="entry name" value="BRICHOS"/>
    <property type="match status" value="1"/>
</dbReference>
<dbReference type="GO" id="GO:0016525">
    <property type="term" value="P:negative regulation of angiogenesis"/>
    <property type="evidence" value="ECO:0000318"/>
    <property type="project" value="GO_Central"/>
</dbReference>
<comment type="subcellular location">
    <subcellularLocation>
        <location evidence="1">Membrane</location>
        <topology evidence="1">Single-pass membrane protein</topology>
    </subcellularLocation>
</comment>
<dbReference type="PROSITE" id="PS50869">
    <property type="entry name" value="BRICHOS"/>
    <property type="match status" value="1"/>
</dbReference>
<keyword evidence="4 8" id="KW-1133">Transmembrane helix</keyword>
<dbReference type="PANTHER" id="PTHR14064:SF3">
    <property type="entry name" value="TENOMODULIN"/>
    <property type="match status" value="1"/>
</dbReference>
<evidence type="ECO:0000256" key="2">
    <source>
        <dbReference type="ARBA" id="ARBA00009898"/>
    </source>
</evidence>
<keyword evidence="6" id="KW-1015">Disulfide bond</keyword>
<keyword evidence="7" id="KW-0325">Glycoprotein</keyword>
<dbReference type="STRING" id="7918.ENSLOCP00000018886"/>
<evidence type="ECO:0000256" key="4">
    <source>
        <dbReference type="ARBA" id="ARBA00022989"/>
    </source>
</evidence>
<reference evidence="11" key="1">
    <citation type="submission" date="2011-12" db="EMBL/GenBank/DDBJ databases">
        <title>The Draft Genome of Lepisosteus oculatus.</title>
        <authorList>
            <consortium name="The Broad Institute Genome Assembly &amp; Analysis Group"/>
            <consortium name="Computational R&amp;D Group"/>
            <consortium name="and Sequencing Platform"/>
            <person name="Di Palma F."/>
            <person name="Alfoldi J."/>
            <person name="Johnson J."/>
            <person name="Berlin A."/>
            <person name="Gnerre S."/>
            <person name="Jaffe D."/>
            <person name="MacCallum I."/>
            <person name="Young S."/>
            <person name="Walker B.J."/>
            <person name="Lander E.S."/>
            <person name="Lindblad-Toh K."/>
        </authorList>
    </citation>
    <scope>NUCLEOTIDE SEQUENCE [LARGE SCALE GENOMIC DNA]</scope>
</reference>
<dbReference type="InterPro" id="IPR043405">
    <property type="entry name" value="Chondromodulin/Tenomodulin"/>
</dbReference>
<evidence type="ECO:0000259" key="9">
    <source>
        <dbReference type="PROSITE" id="PS50869"/>
    </source>
</evidence>
<protein>
    <submittedName>
        <fullName evidence="10">Tenomodulin</fullName>
    </submittedName>
</protein>
<evidence type="ECO:0000256" key="1">
    <source>
        <dbReference type="ARBA" id="ARBA00004167"/>
    </source>
</evidence>
<dbReference type="InParanoid" id="W5NE27"/>
<dbReference type="Bgee" id="ENSLOCG00000015348">
    <property type="expression patterns" value="Expressed in larva and 10 other cell types or tissues"/>
</dbReference>
<dbReference type="EMBL" id="AHAT01017075">
    <property type="status" value="NOT_ANNOTATED_CDS"/>
    <property type="molecule type" value="Genomic_DNA"/>
</dbReference>
<evidence type="ECO:0000313" key="11">
    <source>
        <dbReference type="Proteomes" id="UP000018468"/>
    </source>
</evidence>
<feature type="transmembrane region" description="Helical" evidence="8">
    <location>
        <begin position="32"/>
        <end position="51"/>
    </location>
</feature>
<reference evidence="10" key="2">
    <citation type="submission" date="2025-08" db="UniProtKB">
        <authorList>
            <consortium name="Ensembl"/>
        </authorList>
    </citation>
    <scope>IDENTIFICATION</scope>
</reference>
<keyword evidence="11" id="KW-1185">Reference proteome</keyword>
<evidence type="ECO:0000256" key="5">
    <source>
        <dbReference type="ARBA" id="ARBA00023136"/>
    </source>
</evidence>
<dbReference type="InterPro" id="IPR007084">
    <property type="entry name" value="BRICHOS_dom"/>
</dbReference>
<keyword evidence="5 8" id="KW-0472">Membrane</keyword>
<dbReference type="AlphaFoldDB" id="W5NE27"/>
<dbReference type="HOGENOM" id="CLU_071852_0_0_1"/>
<keyword evidence="3 8" id="KW-0812">Transmembrane</keyword>
<dbReference type="eggNOG" id="ENOG502QPTP">
    <property type="taxonomic scope" value="Eukaryota"/>
</dbReference>
<evidence type="ECO:0000256" key="3">
    <source>
        <dbReference type="ARBA" id="ARBA00022692"/>
    </source>
</evidence>
<dbReference type="Ensembl" id="ENSLOCT00000018918.1">
    <property type="protein sequence ID" value="ENSLOCP00000018886.1"/>
    <property type="gene ID" value="ENSLOCG00000015348.1"/>
</dbReference>
<dbReference type="GeneID" id="102682844"/>
<organism evidence="10 11">
    <name type="scientific">Lepisosteus oculatus</name>
    <name type="common">Spotted gar</name>
    <dbReference type="NCBI Taxonomy" id="7918"/>
    <lineage>
        <taxon>Eukaryota</taxon>
        <taxon>Metazoa</taxon>
        <taxon>Chordata</taxon>
        <taxon>Craniata</taxon>
        <taxon>Vertebrata</taxon>
        <taxon>Euteleostomi</taxon>
        <taxon>Actinopterygii</taxon>
        <taxon>Neopterygii</taxon>
        <taxon>Holostei</taxon>
        <taxon>Semionotiformes</taxon>
        <taxon>Lepisosteidae</taxon>
        <taxon>Lepisosteus</taxon>
    </lineage>
</organism>
<dbReference type="SMART" id="SM01039">
    <property type="entry name" value="BRICHOS"/>
    <property type="match status" value="1"/>
</dbReference>
<dbReference type="Proteomes" id="UP000018468">
    <property type="component" value="Linkage group LG7"/>
</dbReference>
<comment type="similarity">
    <text evidence="2">Belongs to the chondromodulin-1 family.</text>
</comment>
<evidence type="ECO:0000256" key="7">
    <source>
        <dbReference type="ARBA" id="ARBA00023180"/>
    </source>
</evidence>
<dbReference type="OMA" id="TIYWIHP"/>